<organism evidence="2 3">
    <name type="scientific">Devosia oryziradicis</name>
    <dbReference type="NCBI Taxonomy" id="2801335"/>
    <lineage>
        <taxon>Bacteria</taxon>
        <taxon>Pseudomonadati</taxon>
        <taxon>Pseudomonadota</taxon>
        <taxon>Alphaproteobacteria</taxon>
        <taxon>Hyphomicrobiales</taxon>
        <taxon>Devosiaceae</taxon>
        <taxon>Devosia</taxon>
    </lineage>
</organism>
<reference evidence="2 3" key="1">
    <citation type="submission" date="2021-01" db="EMBL/GenBank/DDBJ databases">
        <title>Genome seq and assembly of Devosia sp. G19.</title>
        <authorList>
            <person name="Chhetri G."/>
        </authorList>
    </citation>
    <scope>NUCLEOTIDE SEQUENCE [LARGE SCALE GENOMIC DNA]</scope>
    <source>
        <strain evidence="2 3">G19</strain>
    </source>
</reference>
<evidence type="ECO:0008006" key="4">
    <source>
        <dbReference type="Google" id="ProtNLM"/>
    </source>
</evidence>
<protein>
    <recommendedName>
        <fullName evidence="4">DUF2157 domain-containing protein</fullName>
    </recommendedName>
</protein>
<gene>
    <name evidence="2" type="ORF">JI749_09200</name>
</gene>
<keyword evidence="1" id="KW-0472">Membrane</keyword>
<feature type="transmembrane region" description="Helical" evidence="1">
    <location>
        <begin position="267"/>
        <end position="285"/>
    </location>
</feature>
<feature type="transmembrane region" description="Helical" evidence="1">
    <location>
        <begin position="119"/>
        <end position="145"/>
    </location>
</feature>
<accession>A0ABX7BRK5</accession>
<feature type="transmembrane region" description="Helical" evidence="1">
    <location>
        <begin position="84"/>
        <end position="107"/>
    </location>
</feature>
<feature type="transmembrane region" description="Helical" evidence="1">
    <location>
        <begin position="157"/>
        <end position="175"/>
    </location>
</feature>
<keyword evidence="1" id="KW-0812">Transmembrane</keyword>
<evidence type="ECO:0000313" key="2">
    <source>
        <dbReference type="EMBL" id="QQR34568.1"/>
    </source>
</evidence>
<sequence length="308" mass="32373">MKITLDLDSLVAEGKLSVAEAERLKGFAAKDTGELGSNVLFALGAAAVATGVGVLVPTVETAIALGAVLFGVGFWLRVGRVARWSVFAQIIMVIGALALLGGLGGLFGEHLWVRIALTAATAVAAVLATSGLLASLAVLAFAATITLDVDIWTPTHYLSVAIIALSALVLGLYLLSLRLAPAYERLAIIAMRTAILLVNCAFLIGSIFGDDLLGLPGRYFSIAWAVALLAFGSWAVFANRRWVVNTVAVFGAIHFFTQWFMALGAQPFSILGGGLLLIGFGLGLARFNRWVGARKTDSTSSDRLPQKE</sequence>
<feature type="transmembrane region" description="Helical" evidence="1">
    <location>
        <begin position="242"/>
        <end position="261"/>
    </location>
</feature>
<feature type="transmembrane region" description="Helical" evidence="1">
    <location>
        <begin position="219"/>
        <end position="237"/>
    </location>
</feature>
<dbReference type="EMBL" id="CP068047">
    <property type="protein sequence ID" value="QQR34568.1"/>
    <property type="molecule type" value="Genomic_DNA"/>
</dbReference>
<evidence type="ECO:0000313" key="3">
    <source>
        <dbReference type="Proteomes" id="UP000595460"/>
    </source>
</evidence>
<evidence type="ECO:0000256" key="1">
    <source>
        <dbReference type="SAM" id="Phobius"/>
    </source>
</evidence>
<dbReference type="RefSeq" id="WP_201652445.1">
    <property type="nucleotide sequence ID" value="NZ_CP068047.1"/>
</dbReference>
<feature type="transmembrane region" description="Helical" evidence="1">
    <location>
        <begin position="187"/>
        <end position="207"/>
    </location>
</feature>
<keyword evidence="3" id="KW-1185">Reference proteome</keyword>
<keyword evidence="1" id="KW-1133">Transmembrane helix</keyword>
<feature type="transmembrane region" description="Helical" evidence="1">
    <location>
        <begin position="62"/>
        <end position="78"/>
    </location>
</feature>
<proteinExistence type="predicted"/>
<name>A0ABX7BRK5_9HYPH</name>
<dbReference type="Proteomes" id="UP000595460">
    <property type="component" value="Chromosome"/>
</dbReference>
<feature type="transmembrane region" description="Helical" evidence="1">
    <location>
        <begin position="35"/>
        <end position="55"/>
    </location>
</feature>